<dbReference type="InterPro" id="IPR013783">
    <property type="entry name" value="Ig-like_fold"/>
</dbReference>
<accession>A0ABQ6I9S2</accession>
<comment type="caution">
    <text evidence="1">The sequence shown here is derived from an EMBL/GenBank/DDBJ whole genome shotgun (WGS) entry which is preliminary data.</text>
</comment>
<dbReference type="RefSeq" id="WP_284327454.1">
    <property type="nucleotide sequence ID" value="NZ_BSUN01000001.1"/>
</dbReference>
<dbReference type="EMBL" id="BSUN01000001">
    <property type="protein sequence ID" value="GMA34539.1"/>
    <property type="molecule type" value="Genomic_DNA"/>
</dbReference>
<dbReference type="InterPro" id="IPR015919">
    <property type="entry name" value="Cadherin-like_sf"/>
</dbReference>
<keyword evidence="2" id="KW-1185">Reference proteome</keyword>
<proteinExistence type="predicted"/>
<gene>
    <name evidence="1" type="ORF">GCM10025876_07430</name>
</gene>
<organism evidence="1 2">
    <name type="scientific">Demequina litorisediminis</name>
    <dbReference type="NCBI Taxonomy" id="1849022"/>
    <lineage>
        <taxon>Bacteria</taxon>
        <taxon>Bacillati</taxon>
        <taxon>Actinomycetota</taxon>
        <taxon>Actinomycetes</taxon>
        <taxon>Micrococcales</taxon>
        <taxon>Demequinaceae</taxon>
        <taxon>Demequina</taxon>
    </lineage>
</organism>
<sequence length="679" mass="68573">MYSDNASVTVASGTMQVSVPGEDSRGCRYASAGVKWTAPTSVNIEQGGADRLTLKYRNVTPSGPSAITFGIRAVDVNGKVAQVGGLTRNGGGGEDFLTIRYVPAYVGDVSYLQFEGGFDKSQVKSITLLMAATASSQAIGVTFEGVGSNVGEPTYQAPAIGAASEYVFDGYRSTSFDVTGYPTPTVNVTGVPAWLTASQTTIDGGVRVTLSGDPGATATTASVHVAASVANSLTAQATIRVGTPQISPVPGSEVMLVRDREVDVAVGTATPSSKGLTVVGSVGLPAGTSAVVVGDTVRLTGTPTQGAGPFVATVTLSNGYGMAPLPVSGYITEAPDIDGPGSLSFTEGTAITPVSFTVTGNPVPTVTAEDLPPGLTLGPTGTLSGTPTTPGDYAVVVRAITPTEQVIHHVTIAVASRAEVLAPTTATWAAGAAVSMPLMRAYRANVQVTDVAPWMTLAHVGDDFVLTGTPTLPAGVNADSGTLKFVIGTGTHAVRGSLEWTVERREAPQVTVASTASVVAGQPVAIDVSATGYPVPTMTVVNAPSWLTYDAGRGRLVGTPPTAGTFSVDLSAGNGVGADATSTVTISVAAPAGAVSLGVSQAEQGKSFVVSATGFAPYDKVEVWLHSTPVLLGSATADTTGALSLRVTIPANTPAGQHTVVVKARLGRERLDGLPCPRG</sequence>
<reference evidence="2" key="1">
    <citation type="journal article" date="2019" name="Int. J. Syst. Evol. Microbiol.">
        <title>The Global Catalogue of Microorganisms (GCM) 10K type strain sequencing project: providing services to taxonomists for standard genome sequencing and annotation.</title>
        <authorList>
            <consortium name="The Broad Institute Genomics Platform"/>
            <consortium name="The Broad Institute Genome Sequencing Center for Infectious Disease"/>
            <person name="Wu L."/>
            <person name="Ma J."/>
        </authorList>
    </citation>
    <scope>NUCLEOTIDE SEQUENCE [LARGE SCALE GENOMIC DNA]</scope>
    <source>
        <strain evidence="2">NBRC 112299</strain>
    </source>
</reference>
<protein>
    <submittedName>
        <fullName evidence="1">Uncharacterized protein</fullName>
    </submittedName>
</protein>
<name>A0ABQ6I9S2_9MICO</name>
<dbReference type="SUPFAM" id="SSF49313">
    <property type="entry name" value="Cadherin-like"/>
    <property type="match status" value="2"/>
</dbReference>
<evidence type="ECO:0000313" key="2">
    <source>
        <dbReference type="Proteomes" id="UP001157125"/>
    </source>
</evidence>
<dbReference type="Gene3D" id="2.60.40.10">
    <property type="entry name" value="Immunoglobulins"/>
    <property type="match status" value="2"/>
</dbReference>
<dbReference type="Proteomes" id="UP001157125">
    <property type="component" value="Unassembled WGS sequence"/>
</dbReference>
<evidence type="ECO:0000313" key="1">
    <source>
        <dbReference type="EMBL" id="GMA34539.1"/>
    </source>
</evidence>